<evidence type="ECO:0000313" key="2">
    <source>
        <dbReference type="EMBL" id="PSR79763.1"/>
    </source>
</evidence>
<keyword evidence="3" id="KW-1185">Reference proteome</keyword>
<dbReference type="OrthoDB" id="5235778at2759"/>
<feature type="compositionally biased region" description="Polar residues" evidence="1">
    <location>
        <begin position="335"/>
        <end position="345"/>
    </location>
</feature>
<protein>
    <submittedName>
        <fullName evidence="2">Uncharacterized protein</fullName>
    </submittedName>
</protein>
<evidence type="ECO:0000313" key="3">
    <source>
        <dbReference type="Proteomes" id="UP000241462"/>
    </source>
</evidence>
<feature type="region of interest" description="Disordered" evidence="1">
    <location>
        <begin position="330"/>
        <end position="356"/>
    </location>
</feature>
<name>A0A2T2ZYU5_9PEZI</name>
<dbReference type="InParanoid" id="A0A2T2ZYU5"/>
<feature type="region of interest" description="Disordered" evidence="1">
    <location>
        <begin position="1"/>
        <end position="27"/>
    </location>
</feature>
<reference evidence="2 3" key="1">
    <citation type="journal article" date="2018" name="Mycol. Prog.">
        <title>Coniella lustricola, a new species from submerged detritus.</title>
        <authorList>
            <person name="Raudabaugh D.B."/>
            <person name="Iturriaga T."/>
            <person name="Carver A."/>
            <person name="Mondo S."/>
            <person name="Pangilinan J."/>
            <person name="Lipzen A."/>
            <person name="He G."/>
            <person name="Amirebrahimi M."/>
            <person name="Grigoriev I.V."/>
            <person name="Miller A.N."/>
        </authorList>
    </citation>
    <scope>NUCLEOTIDE SEQUENCE [LARGE SCALE GENOMIC DNA]</scope>
    <source>
        <strain evidence="2 3">B22-T-1</strain>
    </source>
</reference>
<feature type="region of interest" description="Disordered" evidence="1">
    <location>
        <begin position="371"/>
        <end position="395"/>
    </location>
</feature>
<gene>
    <name evidence="2" type="ORF">BD289DRAFT_375081</name>
</gene>
<organism evidence="2 3">
    <name type="scientific">Coniella lustricola</name>
    <dbReference type="NCBI Taxonomy" id="2025994"/>
    <lineage>
        <taxon>Eukaryota</taxon>
        <taxon>Fungi</taxon>
        <taxon>Dikarya</taxon>
        <taxon>Ascomycota</taxon>
        <taxon>Pezizomycotina</taxon>
        <taxon>Sordariomycetes</taxon>
        <taxon>Sordariomycetidae</taxon>
        <taxon>Diaporthales</taxon>
        <taxon>Schizoparmaceae</taxon>
        <taxon>Coniella</taxon>
    </lineage>
</organism>
<dbReference type="Proteomes" id="UP000241462">
    <property type="component" value="Unassembled WGS sequence"/>
</dbReference>
<dbReference type="STRING" id="2025994.A0A2T2ZYU5"/>
<accession>A0A2T2ZYU5</accession>
<dbReference type="EMBL" id="KZ678555">
    <property type="protein sequence ID" value="PSR79763.1"/>
    <property type="molecule type" value="Genomic_DNA"/>
</dbReference>
<feature type="compositionally biased region" description="Low complexity" evidence="1">
    <location>
        <begin position="371"/>
        <end position="383"/>
    </location>
</feature>
<sequence length="509" mass="56387">MEDPATPVSGNAQFKGADSNPSLPSTKGVLLGYWRESDAPDPDKHVVKGFIDSRDRLRTRIQPVNHDGKTITNRYPLKPGPGGSWVTFHNIIFDEHLVHLDQHQVKEYVKLRADFPPSESAEDAEAKDKVAVQKAIDICQKRGPLPEGALPPLIAYGAVIPEHARISYSRAEKRRRIVNAAASASAPSLPLPKHHQPVPDDLPGHRPTKILLGYWKESAEPKLADKHAVFGILGNNDMFRVKVGRETRDGRPMNSNFPQGAGALWINTHQWEREEYLVDLTREEIKEYCRVRQWQIDHGERDAEIPDHRRLAIVEARRRNAAGINKAKPNGVTAAHQNQFKSGGTPNDGPAHETRQAIARRSGPAIYPATSAARTASAPQTPAFRAANRSSNGVENRLERASNLALNAVSRIEANQAKVEERDAHLGQAGGQASNTFRESIGRLNNVWSAQEAHRIRTGNEDAKIHMGVKYERKRTGPFAGKLVSQGAIISIDGEDYVEYRVLTKPTFI</sequence>
<feature type="region of interest" description="Disordered" evidence="1">
    <location>
        <begin position="183"/>
        <end position="203"/>
    </location>
</feature>
<evidence type="ECO:0000256" key="1">
    <source>
        <dbReference type="SAM" id="MobiDB-lite"/>
    </source>
</evidence>
<dbReference type="AlphaFoldDB" id="A0A2T2ZYU5"/>
<proteinExistence type="predicted"/>